<keyword evidence="3" id="KW-1185">Reference proteome</keyword>
<reference evidence="2" key="1">
    <citation type="submission" date="2022-03" db="EMBL/GenBank/DDBJ databases">
        <title>Streptomyces 7R015 and 7R016 isolated from Barleria lupulina in Thailand.</title>
        <authorList>
            <person name="Kanchanasin P."/>
            <person name="Phongsopitanun W."/>
            <person name="Tanasupawat S."/>
        </authorList>
    </citation>
    <scope>NUCLEOTIDE SEQUENCE</scope>
    <source>
        <strain evidence="2">7R015</strain>
    </source>
</reference>
<dbReference type="Pfam" id="PF10092">
    <property type="entry name" value="DUF2330"/>
    <property type="match status" value="1"/>
</dbReference>
<keyword evidence="1" id="KW-0812">Transmembrane</keyword>
<evidence type="ECO:0000313" key="3">
    <source>
        <dbReference type="Proteomes" id="UP001165269"/>
    </source>
</evidence>
<dbReference type="Proteomes" id="UP001165269">
    <property type="component" value="Unassembled WGS sequence"/>
</dbReference>
<proteinExistence type="predicted"/>
<dbReference type="EMBL" id="JALDAY010000001">
    <property type="protein sequence ID" value="MCI3270033.1"/>
    <property type="molecule type" value="Genomic_DNA"/>
</dbReference>
<keyword evidence="1" id="KW-1133">Transmembrane helix</keyword>
<organism evidence="2 3">
    <name type="scientific">Streptomyces cylindrosporus</name>
    <dbReference type="NCBI Taxonomy" id="2927583"/>
    <lineage>
        <taxon>Bacteria</taxon>
        <taxon>Bacillati</taxon>
        <taxon>Actinomycetota</taxon>
        <taxon>Actinomycetes</taxon>
        <taxon>Kitasatosporales</taxon>
        <taxon>Streptomycetaceae</taxon>
        <taxon>Streptomyces</taxon>
    </lineage>
</organism>
<feature type="transmembrane region" description="Helical" evidence="1">
    <location>
        <begin position="335"/>
        <end position="356"/>
    </location>
</feature>
<name>A0ABS9XYL1_9ACTN</name>
<accession>A0ABS9XYL1</accession>
<evidence type="ECO:0000256" key="1">
    <source>
        <dbReference type="SAM" id="Phobius"/>
    </source>
</evidence>
<dbReference type="RefSeq" id="WP_242760568.1">
    <property type="nucleotide sequence ID" value="NZ_JALDAY010000001.1"/>
</dbReference>
<gene>
    <name evidence="2" type="ORF">MQP27_02760</name>
</gene>
<sequence>MAGFLRKWVRARLATVLVVLLTVQLGSLIAPAYACGCGALIPGAAQRVSVGREESVVRWDGRREQIVMSLTVDGDTDRAAWIMPVPHRATVELADPQLFTQLRAATAPVRRDRYHFWPQTGDWPLTTGRDSVGGPPGAGARPPGVGVVGRQKLGPFDVARLTATDPAALNGWLGTNGFTMPPRLTGALQPYVDHRWEYVAVRLAPETAGTALNGTLDPLHLTFASRQPVYPMRLSRLAATPQSLGLYVLSAHRMEPSSAIGGSRPRITFAGRVTARSGPLAELAAGAPFLTAIGQEFPTPSAISGDHVLRRASADTAFRQVIYEDHLRLVAGVPAWLLTVVGVLAGAVTAGAVFAVRRTRRPPAAHAADVR</sequence>
<keyword evidence="1" id="KW-0472">Membrane</keyword>
<protein>
    <submittedName>
        <fullName evidence="2">DUF2330 domain-containing protein</fullName>
    </submittedName>
</protein>
<evidence type="ECO:0000313" key="2">
    <source>
        <dbReference type="EMBL" id="MCI3270033.1"/>
    </source>
</evidence>
<comment type="caution">
    <text evidence="2">The sequence shown here is derived from an EMBL/GenBank/DDBJ whole genome shotgun (WGS) entry which is preliminary data.</text>
</comment>
<dbReference type="InterPro" id="IPR019283">
    <property type="entry name" value="DUF2330"/>
</dbReference>